<dbReference type="PANTHER" id="PTHR33990:SF1">
    <property type="entry name" value="PROTEIN YJDN"/>
    <property type="match status" value="1"/>
</dbReference>
<dbReference type="InterPro" id="IPR028973">
    <property type="entry name" value="PhnB-like"/>
</dbReference>
<protein>
    <submittedName>
        <fullName evidence="2">PhnB protein</fullName>
    </submittedName>
</protein>
<accession>A0A3N4YKC9</accession>
<dbReference type="Pfam" id="PF00903">
    <property type="entry name" value="Glyoxalase"/>
    <property type="match status" value="1"/>
</dbReference>
<evidence type="ECO:0000313" key="2">
    <source>
        <dbReference type="EMBL" id="RPF19764.1"/>
    </source>
</evidence>
<reference evidence="2 3" key="1">
    <citation type="submission" date="2018-11" db="EMBL/GenBank/DDBJ databases">
        <title>Sequencing the genomes of 1000 actinobacteria strains.</title>
        <authorList>
            <person name="Klenk H.-P."/>
        </authorList>
    </citation>
    <scope>NUCLEOTIDE SEQUENCE [LARGE SCALE GENOMIC DNA]</scope>
    <source>
        <strain evidence="2 3">DSM 15700</strain>
    </source>
</reference>
<dbReference type="CDD" id="cd06588">
    <property type="entry name" value="PhnB_like"/>
    <property type="match status" value="1"/>
</dbReference>
<proteinExistence type="predicted"/>
<feature type="domain" description="Glyoxalase/fosfomycin resistance/dioxygenase" evidence="1">
    <location>
        <begin position="5"/>
        <end position="135"/>
    </location>
</feature>
<dbReference type="PANTHER" id="PTHR33990">
    <property type="entry name" value="PROTEIN YJDN-RELATED"/>
    <property type="match status" value="1"/>
</dbReference>
<name>A0A3N4YKC9_9MICO</name>
<dbReference type="InterPro" id="IPR029068">
    <property type="entry name" value="Glyas_Bleomycin-R_OHBP_Dase"/>
</dbReference>
<keyword evidence="3" id="KW-1185">Reference proteome</keyword>
<gene>
    <name evidence="2" type="ORF">EDD34_0328</name>
</gene>
<organism evidence="2 3">
    <name type="scientific">Myceligenerans xiligouense</name>
    <dbReference type="NCBI Taxonomy" id="253184"/>
    <lineage>
        <taxon>Bacteria</taxon>
        <taxon>Bacillati</taxon>
        <taxon>Actinomycetota</taxon>
        <taxon>Actinomycetes</taxon>
        <taxon>Micrococcales</taxon>
        <taxon>Promicromonosporaceae</taxon>
        <taxon>Myceligenerans</taxon>
    </lineage>
</organism>
<evidence type="ECO:0000313" key="3">
    <source>
        <dbReference type="Proteomes" id="UP000280501"/>
    </source>
</evidence>
<sequence length="151" mass="16045">MPTLNPYLSFRTEARAALEFYRSVLGGDLNINAYGDMPMPGMETMDGNLVMHGQLDAPGGLTLMAADAPQGGAPYEAPTSGVTVALTGSSADHGYIAAAFDKLSDGASDVLPFELAPWGDYYGQLRDRFGISWMFNASTPESEAKWAAQQA</sequence>
<comment type="caution">
    <text evidence="2">The sequence shown here is derived from an EMBL/GenBank/DDBJ whole genome shotgun (WGS) entry which is preliminary data.</text>
</comment>
<dbReference type="RefSeq" id="WP_123813022.1">
    <property type="nucleotide sequence ID" value="NZ_RKQZ01000001.1"/>
</dbReference>
<dbReference type="InterPro" id="IPR004360">
    <property type="entry name" value="Glyas_Fos-R_dOase_dom"/>
</dbReference>
<dbReference type="SUPFAM" id="SSF54593">
    <property type="entry name" value="Glyoxalase/Bleomycin resistance protein/Dihydroxybiphenyl dioxygenase"/>
    <property type="match status" value="1"/>
</dbReference>
<dbReference type="AlphaFoldDB" id="A0A3N4YKC9"/>
<dbReference type="Gene3D" id="3.10.180.10">
    <property type="entry name" value="2,3-Dihydroxybiphenyl 1,2-Dioxygenase, domain 1"/>
    <property type="match status" value="1"/>
</dbReference>
<dbReference type="Proteomes" id="UP000280501">
    <property type="component" value="Unassembled WGS sequence"/>
</dbReference>
<dbReference type="EMBL" id="RKQZ01000001">
    <property type="protein sequence ID" value="RPF19764.1"/>
    <property type="molecule type" value="Genomic_DNA"/>
</dbReference>
<evidence type="ECO:0000259" key="1">
    <source>
        <dbReference type="Pfam" id="PF00903"/>
    </source>
</evidence>
<dbReference type="OrthoDB" id="9795306at2"/>